<protein>
    <submittedName>
        <fullName evidence="2">Uncharacterized protein</fullName>
    </submittedName>
</protein>
<feature type="compositionally biased region" description="Polar residues" evidence="1">
    <location>
        <begin position="51"/>
        <end position="65"/>
    </location>
</feature>
<evidence type="ECO:0000313" key="3">
    <source>
        <dbReference type="Proteomes" id="UP000061665"/>
    </source>
</evidence>
<accession>A0AB73G347</accession>
<dbReference type="Proteomes" id="UP000061665">
    <property type="component" value="Unassembled WGS sequence"/>
</dbReference>
<evidence type="ECO:0000256" key="1">
    <source>
        <dbReference type="SAM" id="MobiDB-lite"/>
    </source>
</evidence>
<reference evidence="2 3" key="1">
    <citation type="submission" date="2015-11" db="EMBL/GenBank/DDBJ databases">
        <title>Expanding the genomic diversity of Burkholderia species for the development of highly accurate diagnostics.</title>
        <authorList>
            <person name="Sahl J."/>
            <person name="Keim P."/>
            <person name="Wagner D."/>
        </authorList>
    </citation>
    <scope>NUCLEOTIDE SEQUENCE [LARGE SCALE GENOMIC DNA]</scope>
    <source>
        <strain evidence="2 3">MSMB2058</strain>
    </source>
</reference>
<sequence length="65" mass="7345">MRRHRGQRLPRALESLREAAQFARRGPVVGPPARERRRDARIDQRKACTLQRPSSASAGQRPSDG</sequence>
<dbReference type="AlphaFoldDB" id="A0AB73G347"/>
<comment type="caution">
    <text evidence="2">The sequence shown here is derived from an EMBL/GenBank/DDBJ whole genome shotgun (WGS) entry which is preliminary data.</text>
</comment>
<dbReference type="EMBL" id="LOZE01000046">
    <property type="protein sequence ID" value="KVM33941.1"/>
    <property type="molecule type" value="Genomic_DNA"/>
</dbReference>
<gene>
    <name evidence="2" type="ORF">WJ53_34385</name>
</gene>
<proteinExistence type="predicted"/>
<name>A0AB73G347_9BURK</name>
<feature type="region of interest" description="Disordered" evidence="1">
    <location>
        <begin position="23"/>
        <end position="65"/>
    </location>
</feature>
<evidence type="ECO:0000313" key="2">
    <source>
        <dbReference type="EMBL" id="KVM33941.1"/>
    </source>
</evidence>
<feature type="compositionally biased region" description="Basic and acidic residues" evidence="1">
    <location>
        <begin position="33"/>
        <end position="46"/>
    </location>
</feature>
<organism evidence="2 3">
    <name type="scientific">Burkholderia ubonensis</name>
    <dbReference type="NCBI Taxonomy" id="101571"/>
    <lineage>
        <taxon>Bacteria</taxon>
        <taxon>Pseudomonadati</taxon>
        <taxon>Pseudomonadota</taxon>
        <taxon>Betaproteobacteria</taxon>
        <taxon>Burkholderiales</taxon>
        <taxon>Burkholderiaceae</taxon>
        <taxon>Burkholderia</taxon>
        <taxon>Burkholderia cepacia complex</taxon>
    </lineage>
</organism>